<evidence type="ECO:0000313" key="2">
    <source>
        <dbReference type="EMBL" id="KAB0269019.1"/>
    </source>
</evidence>
<gene>
    <name evidence="2" type="ORF">FEZ63_02615</name>
</gene>
<protein>
    <submittedName>
        <fullName evidence="2">Uncharacterized protein</fullName>
    </submittedName>
</protein>
<keyword evidence="3" id="KW-1185">Reference proteome</keyword>
<dbReference type="Proteomes" id="UP000325684">
    <property type="component" value="Unassembled WGS sequence"/>
</dbReference>
<feature type="region of interest" description="Disordered" evidence="1">
    <location>
        <begin position="1"/>
        <end position="20"/>
    </location>
</feature>
<evidence type="ECO:0000313" key="3">
    <source>
        <dbReference type="Proteomes" id="UP000325684"/>
    </source>
</evidence>
<comment type="caution">
    <text evidence="2">The sequence shown here is derived from an EMBL/GenBank/DDBJ whole genome shotgun (WGS) entry which is preliminary data.</text>
</comment>
<dbReference type="EMBL" id="VCMV01000003">
    <property type="protein sequence ID" value="KAB0269019.1"/>
    <property type="molecule type" value="Genomic_DNA"/>
</dbReference>
<name>A0A5N3PH32_9HYPH</name>
<proteinExistence type="predicted"/>
<dbReference type="RefSeq" id="WP_150942076.1">
    <property type="nucleotide sequence ID" value="NZ_VCMV01000003.1"/>
</dbReference>
<dbReference type="AlphaFoldDB" id="A0A5N3PH32"/>
<evidence type="ECO:0000256" key="1">
    <source>
        <dbReference type="SAM" id="MobiDB-lite"/>
    </source>
</evidence>
<reference evidence="2 3" key="1">
    <citation type="journal article" date="2019" name="Microorganisms">
        <title>Genome Insights into the Novel Species Microvirga brassicacearum, a Rapeseed Endophyte with Biotechnological Potential.</title>
        <authorList>
            <person name="Jimenez-Gomez A."/>
            <person name="Saati-Santamaria Z."/>
            <person name="Igual J.M."/>
            <person name="Rivas R."/>
            <person name="Mateos P.F."/>
            <person name="Garcia-Fraile P."/>
        </authorList>
    </citation>
    <scope>NUCLEOTIDE SEQUENCE [LARGE SCALE GENOMIC DNA]</scope>
    <source>
        <strain evidence="2 3">CDVBN77</strain>
    </source>
</reference>
<sequence length="82" mass="9426">MPYHDSAYNQATLDAHPGKNPHHVEGRGYVWVIFRSAITTVTGEVRDLIGVRDQSRWMPHVGNREATRHERQLARRLARANP</sequence>
<accession>A0A5N3PH32</accession>
<organism evidence="2 3">
    <name type="scientific">Microvirga brassicacearum</name>
    <dbReference type="NCBI Taxonomy" id="2580413"/>
    <lineage>
        <taxon>Bacteria</taxon>
        <taxon>Pseudomonadati</taxon>
        <taxon>Pseudomonadota</taxon>
        <taxon>Alphaproteobacteria</taxon>
        <taxon>Hyphomicrobiales</taxon>
        <taxon>Methylobacteriaceae</taxon>
        <taxon>Microvirga</taxon>
    </lineage>
</organism>